<reference evidence="1 2" key="1">
    <citation type="journal article" date="2019" name="Commun. Biol.">
        <title>The bagworm genome reveals a unique fibroin gene that provides high tensile strength.</title>
        <authorList>
            <person name="Kono N."/>
            <person name="Nakamura H."/>
            <person name="Ohtoshi R."/>
            <person name="Tomita M."/>
            <person name="Numata K."/>
            <person name="Arakawa K."/>
        </authorList>
    </citation>
    <scope>NUCLEOTIDE SEQUENCE [LARGE SCALE GENOMIC DNA]</scope>
</reference>
<dbReference type="AlphaFoldDB" id="A0A4C1UC22"/>
<keyword evidence="2" id="KW-1185">Reference proteome</keyword>
<protein>
    <submittedName>
        <fullName evidence="1">Uncharacterized protein</fullName>
    </submittedName>
</protein>
<dbReference type="OrthoDB" id="8193815at2759"/>
<dbReference type="Proteomes" id="UP000299102">
    <property type="component" value="Unassembled WGS sequence"/>
</dbReference>
<dbReference type="EMBL" id="BGZK01000154">
    <property type="protein sequence ID" value="GBP23889.1"/>
    <property type="molecule type" value="Genomic_DNA"/>
</dbReference>
<organism evidence="1 2">
    <name type="scientific">Eumeta variegata</name>
    <name type="common">Bagworm moth</name>
    <name type="synonym">Eumeta japonica</name>
    <dbReference type="NCBI Taxonomy" id="151549"/>
    <lineage>
        <taxon>Eukaryota</taxon>
        <taxon>Metazoa</taxon>
        <taxon>Ecdysozoa</taxon>
        <taxon>Arthropoda</taxon>
        <taxon>Hexapoda</taxon>
        <taxon>Insecta</taxon>
        <taxon>Pterygota</taxon>
        <taxon>Neoptera</taxon>
        <taxon>Endopterygota</taxon>
        <taxon>Lepidoptera</taxon>
        <taxon>Glossata</taxon>
        <taxon>Ditrysia</taxon>
        <taxon>Tineoidea</taxon>
        <taxon>Psychidae</taxon>
        <taxon>Oiketicinae</taxon>
        <taxon>Eumeta</taxon>
    </lineage>
</organism>
<gene>
    <name evidence="1" type="ORF">EVAR_86266_1</name>
</gene>
<name>A0A4C1UC22_EUMVA</name>
<evidence type="ECO:0000313" key="1">
    <source>
        <dbReference type="EMBL" id="GBP23889.1"/>
    </source>
</evidence>
<accession>A0A4C1UC22</accession>
<proteinExistence type="predicted"/>
<comment type="caution">
    <text evidence="1">The sequence shown here is derived from an EMBL/GenBank/DDBJ whole genome shotgun (WGS) entry which is preliminary data.</text>
</comment>
<evidence type="ECO:0000313" key="2">
    <source>
        <dbReference type="Proteomes" id="UP000299102"/>
    </source>
</evidence>
<sequence length="77" mass="9456">MDIARIIDNRWRKKVLEWRPGTRYRNVEWPPIRWTDDRTRAILGRGQSRSQQERDSPLTSKLPDWKRLNHFYATLIH</sequence>